<dbReference type="InterPro" id="IPR029058">
    <property type="entry name" value="AB_hydrolase_fold"/>
</dbReference>
<feature type="domain" description="AB hydrolase-1" evidence="2">
    <location>
        <begin position="39"/>
        <end position="282"/>
    </location>
</feature>
<keyword evidence="4" id="KW-1185">Reference proteome</keyword>
<dbReference type="STRING" id="1736691.SAMN06295964_1769"/>
<dbReference type="PANTHER" id="PTHR43329">
    <property type="entry name" value="EPOXIDE HYDROLASE"/>
    <property type="match status" value="1"/>
</dbReference>
<dbReference type="InterPro" id="IPR000073">
    <property type="entry name" value="AB_hydrolase_1"/>
</dbReference>
<dbReference type="Gene3D" id="3.40.50.1820">
    <property type="entry name" value="alpha/beta hydrolase"/>
    <property type="match status" value="1"/>
</dbReference>
<dbReference type="OrthoDB" id="2987348at2"/>
<proteinExistence type="predicted"/>
<evidence type="ECO:0000313" key="3">
    <source>
        <dbReference type="EMBL" id="SKB07648.1"/>
    </source>
</evidence>
<dbReference type="Proteomes" id="UP000191040">
    <property type="component" value="Chromosome I"/>
</dbReference>
<organism evidence="3 4">
    <name type="scientific">Aeromicrobium choanae</name>
    <dbReference type="NCBI Taxonomy" id="1736691"/>
    <lineage>
        <taxon>Bacteria</taxon>
        <taxon>Bacillati</taxon>
        <taxon>Actinomycetota</taxon>
        <taxon>Actinomycetes</taxon>
        <taxon>Propionibacteriales</taxon>
        <taxon>Nocardioidaceae</taxon>
        <taxon>Aeromicrobium</taxon>
    </lineage>
</organism>
<dbReference type="RefSeq" id="WP_078699812.1">
    <property type="nucleotide sequence ID" value="NZ_LT796768.1"/>
</dbReference>
<evidence type="ECO:0000256" key="1">
    <source>
        <dbReference type="ARBA" id="ARBA00022801"/>
    </source>
</evidence>
<protein>
    <submittedName>
        <fullName evidence="3">Pimeloyl-ACP methyl ester carboxylesterase</fullName>
    </submittedName>
</protein>
<gene>
    <name evidence="3" type="ORF">SAMN06295964_1769</name>
</gene>
<dbReference type="AlphaFoldDB" id="A0A1T4Z1F1"/>
<sequence length="296" mass="33216">MTERTLPVVPGVEHRWIDVDGVSLHVAEAGTTHRSADRPTLVLLHGWPQHWFCWRHVMPALAETHHVVALDLRGAGWSDVPEGTDAYDKRVIADEVARAIEVLELDRPVLVGHDWGAWTSLLVASRHPGSARGVVAAAIVAPWKDVPWHQMWRFAYQPIAGGPGGAFLHRRAGQMLLKTIFRAGAARRFRWPRSVREEYLARFRDPARARAGQAMYRAFLLKEIPKIGRGYARRVDDVPLLFLPGTGDLVLAPSLVRRVEGPPNVTVTEIAGTGHWIPEERPAELVGRVREFLRQF</sequence>
<evidence type="ECO:0000313" key="4">
    <source>
        <dbReference type="Proteomes" id="UP000191040"/>
    </source>
</evidence>
<accession>A0A1T4Z1F1</accession>
<reference evidence="4" key="1">
    <citation type="submission" date="2017-02" db="EMBL/GenBank/DDBJ databases">
        <authorList>
            <person name="Varghese N."/>
            <person name="Submissions S."/>
        </authorList>
    </citation>
    <scope>NUCLEOTIDE SEQUENCE [LARGE SCALE GENOMIC DNA]</scope>
    <source>
        <strain evidence="4">9H-4</strain>
    </source>
</reference>
<dbReference type="PRINTS" id="PR00412">
    <property type="entry name" value="EPOXHYDRLASE"/>
</dbReference>
<dbReference type="InterPro" id="IPR000639">
    <property type="entry name" value="Epox_hydrolase-like"/>
</dbReference>
<dbReference type="EMBL" id="LT796768">
    <property type="protein sequence ID" value="SKB07648.1"/>
    <property type="molecule type" value="Genomic_DNA"/>
</dbReference>
<keyword evidence="1" id="KW-0378">Hydrolase</keyword>
<dbReference type="Pfam" id="PF00561">
    <property type="entry name" value="Abhydrolase_1"/>
    <property type="match status" value="1"/>
</dbReference>
<dbReference type="SUPFAM" id="SSF53474">
    <property type="entry name" value="alpha/beta-Hydrolases"/>
    <property type="match status" value="1"/>
</dbReference>
<name>A0A1T4Z1F1_9ACTN</name>
<evidence type="ECO:0000259" key="2">
    <source>
        <dbReference type="Pfam" id="PF00561"/>
    </source>
</evidence>
<dbReference type="GO" id="GO:0016787">
    <property type="term" value="F:hydrolase activity"/>
    <property type="evidence" value="ECO:0007669"/>
    <property type="project" value="UniProtKB-KW"/>
</dbReference>